<dbReference type="InterPro" id="IPR029190">
    <property type="entry name" value="Rrp14/SURF6_C"/>
</dbReference>
<dbReference type="Pfam" id="PF15459">
    <property type="entry name" value="RRP14"/>
    <property type="match status" value="1"/>
</dbReference>
<gene>
    <name evidence="7" type="ORF">F8M41_007672</name>
</gene>
<comment type="caution">
    <text evidence="7">The sequence shown here is derived from an EMBL/GenBank/DDBJ whole genome shotgun (WGS) entry which is preliminary data.</text>
</comment>
<dbReference type="InterPro" id="IPR029188">
    <property type="entry name" value="Rrp14_N"/>
</dbReference>
<keyword evidence="3" id="KW-0539">Nucleus</keyword>
<feature type="compositionally biased region" description="Basic and acidic residues" evidence="4">
    <location>
        <begin position="85"/>
        <end position="123"/>
    </location>
</feature>
<dbReference type="GO" id="GO:0005730">
    <property type="term" value="C:nucleolus"/>
    <property type="evidence" value="ECO:0007669"/>
    <property type="project" value="TreeGrafter"/>
</dbReference>
<feature type="domain" description="Ribosomal RNA-processing protein 14/surfeit locus protein 6 C-terminal" evidence="5">
    <location>
        <begin position="184"/>
        <end position="356"/>
    </location>
</feature>
<feature type="domain" description="Ribosomal RNA-processing protein 14 N-terminal" evidence="6">
    <location>
        <begin position="13"/>
        <end position="75"/>
    </location>
</feature>
<comment type="subcellular location">
    <subcellularLocation>
        <location evidence="1">Nucleus</location>
    </subcellularLocation>
</comment>
<dbReference type="GO" id="GO:0003677">
    <property type="term" value="F:DNA binding"/>
    <property type="evidence" value="ECO:0007669"/>
    <property type="project" value="TreeGrafter"/>
</dbReference>
<dbReference type="OrthoDB" id="444809at2759"/>
<evidence type="ECO:0000256" key="4">
    <source>
        <dbReference type="SAM" id="MobiDB-lite"/>
    </source>
</evidence>
<keyword evidence="8" id="KW-1185">Reference proteome</keyword>
<proteinExistence type="inferred from homology"/>
<dbReference type="Proteomes" id="UP000439903">
    <property type="component" value="Unassembled WGS sequence"/>
</dbReference>
<evidence type="ECO:0000256" key="1">
    <source>
        <dbReference type="ARBA" id="ARBA00004123"/>
    </source>
</evidence>
<evidence type="ECO:0000313" key="8">
    <source>
        <dbReference type="Proteomes" id="UP000439903"/>
    </source>
</evidence>
<dbReference type="PANTHER" id="PTHR14369:SF0">
    <property type="entry name" value="SURFEIT LOCUS PROTEIN 6"/>
    <property type="match status" value="1"/>
</dbReference>
<sequence length="358" mass="41736">MATLWKLEELEDRIKNHSDFIDSLINLIPPKHYFKNYPNISDEEDKQPQYNKRKKVSKQALNEQRKINKKLKFDPNKLKTVTDIQQEKLTKDKKKNKEESEELGDVKSVEKNELKISKEKANEVSEESDESKSDNEDAQSPSQRIKSEERVSNPSTHLSISERLARLRLAKHTPDSNSIKGNRKGKNRNKNSQKKERKAEKQKKTKISQENNNSLEAKDDSTQGLSGDSNSIQYAKFEFNNNKKKKKLDNVQLMNKLKSKAEKFEKLKKEDPDKAAKLRENEAWSKALQKAQGEKIKDDPKLLKKTIKKIKFKKKSSEKAWKERIKAVNKAQAERQQKRTTNIQARIDAKKNKKRKKS</sequence>
<reference evidence="7 8" key="1">
    <citation type="journal article" date="2019" name="Environ. Microbiol.">
        <title>At the nexus of three kingdoms: the genome of the mycorrhizal fungus Gigaspora margarita provides insights into plant, endobacterial and fungal interactions.</title>
        <authorList>
            <person name="Venice F."/>
            <person name="Ghignone S."/>
            <person name="Salvioli di Fossalunga A."/>
            <person name="Amselem J."/>
            <person name="Novero M."/>
            <person name="Xianan X."/>
            <person name="Sedzielewska Toro K."/>
            <person name="Morin E."/>
            <person name="Lipzen A."/>
            <person name="Grigoriev I.V."/>
            <person name="Henrissat B."/>
            <person name="Martin F.M."/>
            <person name="Bonfante P."/>
        </authorList>
    </citation>
    <scope>NUCLEOTIDE SEQUENCE [LARGE SCALE GENOMIC DNA]</scope>
    <source>
        <strain evidence="7 8">BEG34</strain>
    </source>
</reference>
<accession>A0A8H4A475</accession>
<dbReference type="AlphaFoldDB" id="A0A8H4A475"/>
<dbReference type="GO" id="GO:0042273">
    <property type="term" value="P:ribosomal large subunit biogenesis"/>
    <property type="evidence" value="ECO:0007669"/>
    <property type="project" value="TreeGrafter"/>
</dbReference>
<dbReference type="Pfam" id="PF04935">
    <property type="entry name" value="SURF6"/>
    <property type="match status" value="1"/>
</dbReference>
<dbReference type="InterPro" id="IPR007019">
    <property type="entry name" value="SURF6"/>
</dbReference>
<comment type="similarity">
    <text evidence="2">Belongs to the SURF6 family.</text>
</comment>
<organism evidence="7 8">
    <name type="scientific">Gigaspora margarita</name>
    <dbReference type="NCBI Taxonomy" id="4874"/>
    <lineage>
        <taxon>Eukaryota</taxon>
        <taxon>Fungi</taxon>
        <taxon>Fungi incertae sedis</taxon>
        <taxon>Mucoromycota</taxon>
        <taxon>Glomeromycotina</taxon>
        <taxon>Glomeromycetes</taxon>
        <taxon>Diversisporales</taxon>
        <taxon>Gigasporaceae</taxon>
        <taxon>Gigaspora</taxon>
    </lineage>
</organism>
<evidence type="ECO:0000259" key="6">
    <source>
        <dbReference type="Pfam" id="PF15459"/>
    </source>
</evidence>
<evidence type="ECO:0000256" key="3">
    <source>
        <dbReference type="ARBA" id="ARBA00023242"/>
    </source>
</evidence>
<dbReference type="GO" id="GO:0003723">
    <property type="term" value="F:RNA binding"/>
    <property type="evidence" value="ECO:0007669"/>
    <property type="project" value="TreeGrafter"/>
</dbReference>
<evidence type="ECO:0000256" key="2">
    <source>
        <dbReference type="ARBA" id="ARBA00005904"/>
    </source>
</evidence>
<dbReference type="EMBL" id="WTPW01001781">
    <property type="protein sequence ID" value="KAF0414647.1"/>
    <property type="molecule type" value="Genomic_DNA"/>
</dbReference>
<evidence type="ECO:0000259" key="5">
    <source>
        <dbReference type="Pfam" id="PF04935"/>
    </source>
</evidence>
<feature type="compositionally biased region" description="Basic residues" evidence="4">
    <location>
        <begin position="181"/>
        <end position="192"/>
    </location>
</feature>
<feature type="compositionally biased region" description="Basic and acidic residues" evidence="4">
    <location>
        <begin position="63"/>
        <end position="77"/>
    </location>
</feature>
<feature type="region of interest" description="Disordered" evidence="4">
    <location>
        <begin position="38"/>
        <end position="229"/>
    </location>
</feature>
<dbReference type="PANTHER" id="PTHR14369">
    <property type="entry name" value="SURFEIT LOCUS PROTEIN 6"/>
    <property type="match status" value="1"/>
</dbReference>
<protein>
    <submittedName>
        <fullName evidence="7">SURF6-domain-containing protein</fullName>
    </submittedName>
</protein>
<evidence type="ECO:0000313" key="7">
    <source>
        <dbReference type="EMBL" id="KAF0414647.1"/>
    </source>
</evidence>
<feature type="region of interest" description="Disordered" evidence="4">
    <location>
        <begin position="330"/>
        <end position="358"/>
    </location>
</feature>
<name>A0A8H4A475_GIGMA</name>
<dbReference type="GO" id="GO:0042274">
    <property type="term" value="P:ribosomal small subunit biogenesis"/>
    <property type="evidence" value="ECO:0007669"/>
    <property type="project" value="TreeGrafter"/>
</dbReference>